<evidence type="ECO:0000256" key="1">
    <source>
        <dbReference type="SAM" id="MobiDB-lite"/>
    </source>
</evidence>
<dbReference type="HOGENOM" id="CLU_3300335_0_0_1"/>
<evidence type="ECO:0000313" key="2">
    <source>
        <dbReference type="EnsemblPlants" id="KQL00471"/>
    </source>
</evidence>
<accession>K3YNN5</accession>
<reference evidence="3" key="1">
    <citation type="journal article" date="2012" name="Nat. Biotechnol.">
        <title>Reference genome sequence of the model plant Setaria.</title>
        <authorList>
            <person name="Bennetzen J.L."/>
            <person name="Schmutz J."/>
            <person name="Wang H."/>
            <person name="Percifield R."/>
            <person name="Hawkins J."/>
            <person name="Pontaroli A.C."/>
            <person name="Estep M."/>
            <person name="Feng L."/>
            <person name="Vaughn J.N."/>
            <person name="Grimwood J."/>
            <person name="Jenkins J."/>
            <person name="Barry K."/>
            <person name="Lindquist E."/>
            <person name="Hellsten U."/>
            <person name="Deshpande S."/>
            <person name="Wang X."/>
            <person name="Wu X."/>
            <person name="Mitros T."/>
            <person name="Triplett J."/>
            <person name="Yang X."/>
            <person name="Ye C.Y."/>
            <person name="Mauro-Herrera M."/>
            <person name="Wang L."/>
            <person name="Li P."/>
            <person name="Sharma M."/>
            <person name="Sharma R."/>
            <person name="Ronald P.C."/>
            <person name="Panaud O."/>
            <person name="Kellogg E.A."/>
            <person name="Brutnell T.P."/>
            <person name="Doust A.N."/>
            <person name="Tuskan G.A."/>
            <person name="Rokhsar D."/>
            <person name="Devos K.M."/>
        </authorList>
    </citation>
    <scope>NUCLEOTIDE SEQUENCE [LARGE SCALE GENOMIC DNA]</scope>
    <source>
        <strain evidence="3">cv. Yugu1</strain>
    </source>
</reference>
<dbReference type="Gramene" id="KQL00471">
    <property type="protein sequence ID" value="KQL00471"/>
    <property type="gene ID" value="SETIT_015877mg"/>
</dbReference>
<feature type="compositionally biased region" description="Polar residues" evidence="1">
    <location>
        <begin position="28"/>
        <end position="40"/>
    </location>
</feature>
<proteinExistence type="predicted"/>
<keyword evidence="3" id="KW-1185">Reference proteome</keyword>
<dbReference type="EnsemblPlants" id="KQL00471">
    <property type="protein sequence ID" value="KQL00471"/>
    <property type="gene ID" value="SETIT_015877mg"/>
</dbReference>
<sequence length="40" mass="4151">MLTVDSLLNIGFRMAVPTSPDGCGATKPSDNLLVNQESSA</sequence>
<evidence type="ECO:0000313" key="3">
    <source>
        <dbReference type="Proteomes" id="UP000004995"/>
    </source>
</evidence>
<feature type="region of interest" description="Disordered" evidence="1">
    <location>
        <begin position="21"/>
        <end position="40"/>
    </location>
</feature>
<dbReference type="Proteomes" id="UP000004995">
    <property type="component" value="Unassembled WGS sequence"/>
</dbReference>
<reference evidence="2" key="2">
    <citation type="submission" date="2018-08" db="UniProtKB">
        <authorList>
            <consortium name="EnsemblPlants"/>
        </authorList>
    </citation>
    <scope>IDENTIFICATION</scope>
    <source>
        <strain evidence="2">Yugu1</strain>
    </source>
</reference>
<organism evidence="2 3">
    <name type="scientific">Setaria italica</name>
    <name type="common">Foxtail millet</name>
    <name type="synonym">Panicum italicum</name>
    <dbReference type="NCBI Taxonomy" id="4555"/>
    <lineage>
        <taxon>Eukaryota</taxon>
        <taxon>Viridiplantae</taxon>
        <taxon>Streptophyta</taxon>
        <taxon>Embryophyta</taxon>
        <taxon>Tracheophyta</taxon>
        <taxon>Spermatophyta</taxon>
        <taxon>Magnoliopsida</taxon>
        <taxon>Liliopsida</taxon>
        <taxon>Poales</taxon>
        <taxon>Poaceae</taxon>
        <taxon>PACMAD clade</taxon>
        <taxon>Panicoideae</taxon>
        <taxon>Panicodae</taxon>
        <taxon>Paniceae</taxon>
        <taxon>Cenchrinae</taxon>
        <taxon>Setaria</taxon>
    </lineage>
</organism>
<name>K3YNN5_SETIT</name>
<dbReference type="EMBL" id="AGNK02003508">
    <property type="status" value="NOT_ANNOTATED_CDS"/>
    <property type="molecule type" value="Genomic_DNA"/>
</dbReference>
<protein>
    <submittedName>
        <fullName evidence="2">Uncharacterized protein</fullName>
    </submittedName>
</protein>
<dbReference type="AlphaFoldDB" id="K3YNN5"/>
<dbReference type="InParanoid" id="K3YNN5"/>